<protein>
    <submittedName>
        <fullName evidence="2">MoxR-like ATPase</fullName>
    </submittedName>
</protein>
<evidence type="ECO:0000313" key="2">
    <source>
        <dbReference type="EMBL" id="MBB4693909.1"/>
    </source>
</evidence>
<comment type="caution">
    <text evidence="2">The sequence shown here is derived from an EMBL/GenBank/DDBJ whole genome shotgun (WGS) entry which is preliminary data.</text>
</comment>
<dbReference type="SMART" id="SM00382">
    <property type="entry name" value="AAA"/>
    <property type="match status" value="1"/>
</dbReference>
<name>A0A7W7G2Q5_9ACTN</name>
<dbReference type="AlphaFoldDB" id="A0A7W7G2Q5"/>
<dbReference type="Gene3D" id="3.40.50.300">
    <property type="entry name" value="P-loop containing nucleotide triphosphate hydrolases"/>
    <property type="match status" value="1"/>
</dbReference>
<keyword evidence="3" id="KW-1185">Reference proteome</keyword>
<proteinExistence type="predicted"/>
<organism evidence="2 3">
    <name type="scientific">Paractinoplanes abujensis</name>
    <dbReference type="NCBI Taxonomy" id="882441"/>
    <lineage>
        <taxon>Bacteria</taxon>
        <taxon>Bacillati</taxon>
        <taxon>Actinomycetota</taxon>
        <taxon>Actinomycetes</taxon>
        <taxon>Micromonosporales</taxon>
        <taxon>Micromonosporaceae</taxon>
        <taxon>Paractinoplanes</taxon>
    </lineage>
</organism>
<dbReference type="CDD" id="cd00009">
    <property type="entry name" value="AAA"/>
    <property type="match status" value="1"/>
</dbReference>
<reference evidence="2 3" key="1">
    <citation type="submission" date="2020-08" db="EMBL/GenBank/DDBJ databases">
        <title>Sequencing the genomes of 1000 actinobacteria strains.</title>
        <authorList>
            <person name="Klenk H.-P."/>
        </authorList>
    </citation>
    <scope>NUCLEOTIDE SEQUENCE [LARGE SCALE GENOMIC DNA]</scope>
    <source>
        <strain evidence="2 3">DSM 45518</strain>
    </source>
</reference>
<dbReference type="SUPFAM" id="SSF52540">
    <property type="entry name" value="P-loop containing nucleoside triphosphate hydrolases"/>
    <property type="match status" value="1"/>
</dbReference>
<accession>A0A7W7G2Q5</accession>
<dbReference type="RefSeq" id="WP_184952477.1">
    <property type="nucleotide sequence ID" value="NZ_BOMC01000053.1"/>
</dbReference>
<gene>
    <name evidence="2" type="ORF">BKA14_004057</name>
</gene>
<dbReference type="GO" id="GO:0016887">
    <property type="term" value="F:ATP hydrolysis activity"/>
    <property type="evidence" value="ECO:0007669"/>
    <property type="project" value="InterPro"/>
</dbReference>
<dbReference type="EMBL" id="JACHMF010000001">
    <property type="protein sequence ID" value="MBB4693909.1"/>
    <property type="molecule type" value="Genomic_DNA"/>
</dbReference>
<dbReference type="Proteomes" id="UP000542742">
    <property type="component" value="Unassembled WGS sequence"/>
</dbReference>
<feature type="domain" description="AAA+ ATPase" evidence="1">
    <location>
        <begin position="54"/>
        <end position="240"/>
    </location>
</feature>
<sequence length="313" mass="35107">MAWRIFTGQDRGGISDEAWRNLPKVPPWRVRDVAVSRFVLTDDLLDAVNAALHLRRPLLLTGAPGSGKSTLINLIAQELSLGEPLKWHITSRSVLDDGLFHYDALGRLHATQIKKTVIKVEKYVTLGPLGTALASRDKPRAVLIDEIDKSDFDLPSDLLNVLEEGEFDIPPLVREARAGANGKSKVRQTVRGHDRETYDVKGGVVRRTHWPIIIMTSNGERTFPAPFLRRCVRFEMATPELTFLQDVVDGYLDSVDGDDRAKIAEFRQRLVAGERLAIDQLLNYLYLVTADHGITADTRQRLEKALLEELSGR</sequence>
<evidence type="ECO:0000259" key="1">
    <source>
        <dbReference type="SMART" id="SM00382"/>
    </source>
</evidence>
<dbReference type="GO" id="GO:0005524">
    <property type="term" value="F:ATP binding"/>
    <property type="evidence" value="ECO:0007669"/>
    <property type="project" value="InterPro"/>
</dbReference>
<evidence type="ECO:0000313" key="3">
    <source>
        <dbReference type="Proteomes" id="UP000542742"/>
    </source>
</evidence>
<dbReference type="InterPro" id="IPR027417">
    <property type="entry name" value="P-loop_NTPase"/>
</dbReference>
<dbReference type="InterPro" id="IPR011704">
    <property type="entry name" value="ATPase_dyneun-rel_AAA"/>
</dbReference>
<dbReference type="Pfam" id="PF07728">
    <property type="entry name" value="AAA_5"/>
    <property type="match status" value="1"/>
</dbReference>
<dbReference type="InterPro" id="IPR003593">
    <property type="entry name" value="AAA+_ATPase"/>
</dbReference>